<reference evidence="2 3" key="1">
    <citation type="journal article" date="2018" name="Nat. Ecol. Evol.">
        <title>Pezizomycetes genomes reveal the molecular basis of ectomycorrhizal truffle lifestyle.</title>
        <authorList>
            <person name="Murat C."/>
            <person name="Payen T."/>
            <person name="Noel B."/>
            <person name="Kuo A."/>
            <person name="Morin E."/>
            <person name="Chen J."/>
            <person name="Kohler A."/>
            <person name="Krizsan K."/>
            <person name="Balestrini R."/>
            <person name="Da Silva C."/>
            <person name="Montanini B."/>
            <person name="Hainaut M."/>
            <person name="Levati E."/>
            <person name="Barry K.W."/>
            <person name="Belfiori B."/>
            <person name="Cichocki N."/>
            <person name="Clum A."/>
            <person name="Dockter R.B."/>
            <person name="Fauchery L."/>
            <person name="Guy J."/>
            <person name="Iotti M."/>
            <person name="Le Tacon F."/>
            <person name="Lindquist E.A."/>
            <person name="Lipzen A."/>
            <person name="Malagnac F."/>
            <person name="Mello A."/>
            <person name="Molinier V."/>
            <person name="Miyauchi S."/>
            <person name="Poulain J."/>
            <person name="Riccioni C."/>
            <person name="Rubini A."/>
            <person name="Sitrit Y."/>
            <person name="Splivallo R."/>
            <person name="Traeger S."/>
            <person name="Wang M."/>
            <person name="Zifcakova L."/>
            <person name="Wipf D."/>
            <person name="Zambonelli A."/>
            <person name="Paolocci F."/>
            <person name="Nowrousian M."/>
            <person name="Ottonello S."/>
            <person name="Baldrian P."/>
            <person name="Spatafora J.W."/>
            <person name="Henrissat B."/>
            <person name="Nagy L.G."/>
            <person name="Aury J.M."/>
            <person name="Wincker P."/>
            <person name="Grigoriev I.V."/>
            <person name="Bonfante P."/>
            <person name="Martin F.M."/>
        </authorList>
    </citation>
    <scope>NUCLEOTIDE SEQUENCE [LARGE SCALE GENOMIC DNA]</scope>
    <source>
        <strain evidence="2 3">CCBAS932</strain>
    </source>
</reference>
<feature type="region of interest" description="Disordered" evidence="1">
    <location>
        <begin position="391"/>
        <end position="424"/>
    </location>
</feature>
<organism evidence="2 3">
    <name type="scientific">Morchella conica CCBAS932</name>
    <dbReference type="NCBI Taxonomy" id="1392247"/>
    <lineage>
        <taxon>Eukaryota</taxon>
        <taxon>Fungi</taxon>
        <taxon>Dikarya</taxon>
        <taxon>Ascomycota</taxon>
        <taxon>Pezizomycotina</taxon>
        <taxon>Pezizomycetes</taxon>
        <taxon>Pezizales</taxon>
        <taxon>Morchellaceae</taxon>
        <taxon>Morchella</taxon>
    </lineage>
</organism>
<dbReference type="InParanoid" id="A0A3N4KF35"/>
<protein>
    <submittedName>
        <fullName evidence="2">Uncharacterized protein</fullName>
    </submittedName>
</protein>
<feature type="compositionally biased region" description="Basic and acidic residues" evidence="1">
    <location>
        <begin position="248"/>
        <end position="258"/>
    </location>
</feature>
<sequence>MAPPPTPQAGRHRHRHRQQHPSTPRNTNIDIDIDCARTRHTQEWSAIAAEATRVLLCKRRAYSLIEPLTPATTRRIRSRKTHEEPLLWTLAHRYNRAAVHTHGLQPSLRLWESGNLAMQLGTPYWGLRHILRRHQANFAAYGVEESEVCELVRWHMVNGKPVFGDQRSRWYELELGGEGGRPGREYLCVIYAAGMGEELGTVLSAYPATEKRLYVERRRNRGLKRIPKAGKVSSPVVVGSEGASKPTYPHDHAEKEPETQISRLEEVNDIPGTMAIATKPKLGMTETTQVNLELTSDLAIDPAPAIITPKLELTAIMTPELVSTTATTPETPKKRFKIKRIWHSFSTPQIRRLFLTNEEVDALPGTTQERSHRRRLGKSIHATFFAPPRHSPRIIVPSLSPTPETPARAPRIHRDPEIPPKEPPKLAHRVAVRPYAPVPRVHRTHAPPYRPRPRITKFLSRRKIAAREKQQQQVRKAHTQTGVGIPAAVLPRRVVSPGSIGKGVIPVLWRVLGRRMFL</sequence>
<evidence type="ECO:0000313" key="2">
    <source>
        <dbReference type="EMBL" id="RPB09097.1"/>
    </source>
</evidence>
<evidence type="ECO:0000256" key="1">
    <source>
        <dbReference type="SAM" id="MobiDB-lite"/>
    </source>
</evidence>
<proteinExistence type="predicted"/>
<evidence type="ECO:0000313" key="3">
    <source>
        <dbReference type="Proteomes" id="UP000277580"/>
    </source>
</evidence>
<feature type="compositionally biased region" description="Basic and acidic residues" evidence="1">
    <location>
        <begin position="412"/>
        <end position="424"/>
    </location>
</feature>
<keyword evidence="3" id="KW-1185">Reference proteome</keyword>
<accession>A0A3N4KF35</accession>
<feature type="compositionally biased region" description="Basic residues" evidence="1">
    <location>
        <begin position="10"/>
        <end position="19"/>
    </location>
</feature>
<name>A0A3N4KF35_9PEZI</name>
<gene>
    <name evidence="2" type="ORF">P167DRAFT_548329</name>
</gene>
<feature type="region of interest" description="Disordered" evidence="1">
    <location>
        <begin position="1"/>
        <end position="29"/>
    </location>
</feature>
<dbReference type="AlphaFoldDB" id="A0A3N4KF35"/>
<dbReference type="Proteomes" id="UP000277580">
    <property type="component" value="Unassembled WGS sequence"/>
</dbReference>
<dbReference type="EMBL" id="ML119155">
    <property type="protein sequence ID" value="RPB09097.1"/>
    <property type="molecule type" value="Genomic_DNA"/>
</dbReference>
<dbReference type="OrthoDB" id="5407504at2759"/>
<feature type="region of interest" description="Disordered" evidence="1">
    <location>
        <begin position="234"/>
        <end position="258"/>
    </location>
</feature>